<comment type="caution">
    <text evidence="10">The sequence shown here is derived from an EMBL/GenBank/DDBJ whole genome shotgun (WGS) entry which is preliminary data.</text>
</comment>
<name>A0A9Q1FY48_SYNKA</name>
<evidence type="ECO:0000256" key="1">
    <source>
        <dbReference type="ARBA" id="ARBA00022553"/>
    </source>
</evidence>
<dbReference type="InterPro" id="IPR018039">
    <property type="entry name" value="IF_conserved"/>
</dbReference>
<keyword evidence="2" id="KW-0416">Keratin</keyword>
<dbReference type="PANTHER" id="PTHR23239:SF349">
    <property type="entry name" value="KERATIN, TYPE I CYTOSKELETAL 18"/>
    <property type="match status" value="1"/>
</dbReference>
<dbReference type="GO" id="GO:0045104">
    <property type="term" value="P:intermediate filament cytoskeleton organization"/>
    <property type="evidence" value="ECO:0007669"/>
    <property type="project" value="TreeGrafter"/>
</dbReference>
<proteinExistence type="inferred from homology"/>
<evidence type="ECO:0000313" key="10">
    <source>
        <dbReference type="EMBL" id="KAJ8369938.1"/>
    </source>
</evidence>
<dbReference type="Gene3D" id="1.20.5.170">
    <property type="match status" value="1"/>
</dbReference>
<dbReference type="PROSITE" id="PS51842">
    <property type="entry name" value="IF_ROD_2"/>
    <property type="match status" value="1"/>
</dbReference>
<dbReference type="EMBL" id="JAINUF010000003">
    <property type="protein sequence ID" value="KAJ8369938.1"/>
    <property type="molecule type" value="Genomic_DNA"/>
</dbReference>
<organism evidence="10 11">
    <name type="scientific">Synaphobranchus kaupii</name>
    <name type="common">Kaup's arrowtooth eel</name>
    <dbReference type="NCBI Taxonomy" id="118154"/>
    <lineage>
        <taxon>Eukaryota</taxon>
        <taxon>Metazoa</taxon>
        <taxon>Chordata</taxon>
        <taxon>Craniata</taxon>
        <taxon>Vertebrata</taxon>
        <taxon>Euteleostomi</taxon>
        <taxon>Actinopterygii</taxon>
        <taxon>Neopterygii</taxon>
        <taxon>Teleostei</taxon>
        <taxon>Anguilliformes</taxon>
        <taxon>Synaphobranchidae</taxon>
        <taxon>Synaphobranchus</taxon>
    </lineage>
</organism>
<dbReference type="GO" id="GO:0045095">
    <property type="term" value="C:keratin filament"/>
    <property type="evidence" value="ECO:0007669"/>
    <property type="project" value="TreeGrafter"/>
</dbReference>
<dbReference type="Proteomes" id="UP001152622">
    <property type="component" value="Chromosome 3"/>
</dbReference>
<feature type="domain" description="IF rod" evidence="9">
    <location>
        <begin position="7"/>
        <end position="318"/>
    </location>
</feature>
<feature type="coiled-coil region" evidence="8">
    <location>
        <begin position="4"/>
        <end position="45"/>
    </location>
</feature>
<dbReference type="Gene3D" id="1.20.5.1160">
    <property type="entry name" value="Vasodilator-stimulated phosphoprotein"/>
    <property type="match status" value="1"/>
</dbReference>
<sequence length="323" mass="37467">MFTVGNERENMQSLNDRLASYLETVHSLEQANSKLELQIHEFLENRAPDVNDYSRYNSILEDLRKQVLEMISGNENLTIRINQLHFESEDFQMKVEMETKSRHLAESDTMAFRTVLDSINVTRMKLESDVEALQEELIFLKKNHEEEVLELHIQIDQSGVRVDVDAPRGEDLGQIMGEISAKFEKMALKNQEELKACHVLKMSEVEAEVTENTTAVQGARTERKEKHRLLQSLEIDIQTHRSQKGLLEGTLQDTDLRYNMVMQKHNNIILQLEAELTQLRTSTQEQSQEYNILLSLKMKLEAEIATYRRLLDGGDFKLEDAME</sequence>
<evidence type="ECO:0000259" key="9">
    <source>
        <dbReference type="PROSITE" id="PS51842"/>
    </source>
</evidence>
<dbReference type="GO" id="GO:0005198">
    <property type="term" value="F:structural molecule activity"/>
    <property type="evidence" value="ECO:0007669"/>
    <property type="project" value="InterPro"/>
</dbReference>
<dbReference type="InterPro" id="IPR002957">
    <property type="entry name" value="Keratin_I"/>
</dbReference>
<evidence type="ECO:0000313" key="11">
    <source>
        <dbReference type="Proteomes" id="UP001152622"/>
    </source>
</evidence>
<evidence type="ECO:0000256" key="8">
    <source>
        <dbReference type="SAM" id="Coils"/>
    </source>
</evidence>
<keyword evidence="3 7" id="KW-0403">Intermediate filament</keyword>
<accession>A0A9Q1FY48</accession>
<gene>
    <name evidence="10" type="ORF">SKAU_G00099660</name>
</gene>
<evidence type="ECO:0000256" key="3">
    <source>
        <dbReference type="ARBA" id="ARBA00022754"/>
    </source>
</evidence>
<comment type="similarity">
    <text evidence="7">Belongs to the intermediate filament family.</text>
</comment>
<evidence type="ECO:0000256" key="4">
    <source>
        <dbReference type="ARBA" id="ARBA00023054"/>
    </source>
</evidence>
<dbReference type="OrthoDB" id="2441647at2759"/>
<dbReference type="PANTHER" id="PTHR23239">
    <property type="entry name" value="INTERMEDIATE FILAMENT"/>
    <property type="match status" value="1"/>
</dbReference>
<keyword evidence="1" id="KW-0597">Phosphoprotein</keyword>
<comment type="subunit">
    <text evidence="6">Heterotetramer of two type I and two type II keratins. Keratin-18 associates with keratin-8.</text>
</comment>
<keyword evidence="4 8" id="KW-0175">Coiled coil</keyword>
<dbReference type="PROSITE" id="PS00226">
    <property type="entry name" value="IF_ROD_1"/>
    <property type="match status" value="1"/>
</dbReference>
<dbReference type="PRINTS" id="PR01248">
    <property type="entry name" value="TYPE1KERATIN"/>
</dbReference>
<protein>
    <recommendedName>
        <fullName evidence="9">IF rod domain-containing protein</fullName>
    </recommendedName>
</protein>
<dbReference type="SUPFAM" id="SSF64593">
    <property type="entry name" value="Intermediate filament protein, coiled coil region"/>
    <property type="match status" value="2"/>
</dbReference>
<feature type="coiled-coil region" evidence="8">
    <location>
        <begin position="262"/>
        <end position="289"/>
    </location>
</feature>
<dbReference type="Gene3D" id="1.20.5.500">
    <property type="entry name" value="Single helix bin"/>
    <property type="match status" value="1"/>
</dbReference>
<reference evidence="10" key="1">
    <citation type="journal article" date="2023" name="Science">
        <title>Genome structures resolve the early diversification of teleost fishes.</title>
        <authorList>
            <person name="Parey E."/>
            <person name="Louis A."/>
            <person name="Montfort J."/>
            <person name="Bouchez O."/>
            <person name="Roques C."/>
            <person name="Iampietro C."/>
            <person name="Lluch J."/>
            <person name="Castinel A."/>
            <person name="Donnadieu C."/>
            <person name="Desvignes T."/>
            <person name="Floi Bucao C."/>
            <person name="Jouanno E."/>
            <person name="Wen M."/>
            <person name="Mejri S."/>
            <person name="Dirks R."/>
            <person name="Jansen H."/>
            <person name="Henkel C."/>
            <person name="Chen W.J."/>
            <person name="Zahm M."/>
            <person name="Cabau C."/>
            <person name="Klopp C."/>
            <person name="Thompson A.W."/>
            <person name="Robinson-Rechavi M."/>
            <person name="Braasch I."/>
            <person name="Lecointre G."/>
            <person name="Bobe J."/>
            <person name="Postlethwait J.H."/>
            <person name="Berthelot C."/>
            <person name="Roest Crollius H."/>
            <person name="Guiguen Y."/>
        </authorList>
    </citation>
    <scope>NUCLEOTIDE SEQUENCE</scope>
    <source>
        <strain evidence="10">WJC10195</strain>
    </source>
</reference>
<evidence type="ECO:0000256" key="7">
    <source>
        <dbReference type="RuleBase" id="RU000685"/>
    </source>
</evidence>
<feature type="coiled-coil region" evidence="8">
    <location>
        <begin position="116"/>
        <end position="150"/>
    </location>
</feature>
<dbReference type="FunFam" id="1.20.5.170:FF:000002">
    <property type="entry name" value="Type I keratin KA11"/>
    <property type="match status" value="1"/>
</dbReference>
<keyword evidence="11" id="KW-1185">Reference proteome</keyword>
<evidence type="ECO:0000256" key="6">
    <source>
        <dbReference type="ARBA" id="ARBA00038630"/>
    </source>
</evidence>
<evidence type="ECO:0000256" key="2">
    <source>
        <dbReference type="ARBA" id="ARBA00022744"/>
    </source>
</evidence>
<dbReference type="Pfam" id="PF00038">
    <property type="entry name" value="Filament"/>
    <property type="match status" value="1"/>
</dbReference>
<comment type="function">
    <text evidence="5">When phosphorylated, plays a role in filament reorganization.</text>
</comment>
<evidence type="ECO:0000256" key="5">
    <source>
        <dbReference type="ARBA" id="ARBA00037340"/>
    </source>
</evidence>
<dbReference type="AlphaFoldDB" id="A0A9Q1FY48"/>
<dbReference type="SMART" id="SM01391">
    <property type="entry name" value="Filament"/>
    <property type="match status" value="1"/>
</dbReference>
<dbReference type="InterPro" id="IPR039008">
    <property type="entry name" value="IF_rod_dom"/>
</dbReference>